<gene>
    <name evidence="2" type="ORF">KIPB_008815</name>
</gene>
<feature type="compositionally biased region" description="Polar residues" evidence="1">
    <location>
        <begin position="720"/>
        <end position="732"/>
    </location>
</feature>
<proteinExistence type="predicted"/>
<feature type="region of interest" description="Disordered" evidence="1">
    <location>
        <begin position="717"/>
        <end position="754"/>
    </location>
</feature>
<keyword evidence="3" id="KW-1185">Reference proteome</keyword>
<feature type="compositionally biased region" description="Low complexity" evidence="1">
    <location>
        <begin position="775"/>
        <end position="790"/>
    </location>
</feature>
<comment type="caution">
    <text evidence="2">The sequence shown here is derived from an EMBL/GenBank/DDBJ whole genome shotgun (WGS) entry which is preliminary data.</text>
</comment>
<dbReference type="Proteomes" id="UP000265618">
    <property type="component" value="Unassembled WGS sequence"/>
</dbReference>
<evidence type="ECO:0000313" key="2">
    <source>
        <dbReference type="EMBL" id="GIQ86884.1"/>
    </source>
</evidence>
<feature type="region of interest" description="Disordered" evidence="1">
    <location>
        <begin position="185"/>
        <end position="319"/>
    </location>
</feature>
<evidence type="ECO:0000313" key="3">
    <source>
        <dbReference type="Proteomes" id="UP000265618"/>
    </source>
</evidence>
<feature type="compositionally biased region" description="Basic and acidic residues" evidence="1">
    <location>
        <begin position="218"/>
        <end position="251"/>
    </location>
</feature>
<feature type="compositionally biased region" description="Acidic residues" evidence="1">
    <location>
        <begin position="598"/>
        <end position="612"/>
    </location>
</feature>
<sequence length="849" mass="91439">MVGTDALVFKRLQIVQGSSPFARERERAEEREVEAQERERGRERRREAISEWTTGANAPLRLAFNDICQVVRDVRPGTRGIKVNLNDGTTHVFRGFVYPEDTLRVLQVAWESGPLQPVSPLRSTLPEVSFVDASSSGPSPEPTTEPEFPPPQHQPILADRGDLLSHTERRGRGRVYSPKLEGVPCELERETETEVAAGKEREGGEGVDSGMYFSGTQSERERERERESPWADLHIDTDTDVGGREGERDGDGSEGAQVSESVSIPGIDVKGGMDEGEESNHRPMARGQVSEGEETVTGDLGDILETGTGSRLGVLPTPPRVSIGGIGGALPRPFPDVMHRTPPASVPMGVWERGAGRLQSPTSTEVFKVLVDGGPRAVFEQICGTPDHPLFSGVASQLGAEGLRVYGLDDQQGMTVQEGTDMLGSHALVVGDILYTMKYHLPDTYSFTNTVSPKGEGVPPQETQEGEGAGGGDVGRSDTESMAGWDRVVQKVRIIARPRRIPHPLYCILSQVTRSDHALVKQHTVNYRLSLTPGQGSGSTAVSLSYTVDTAGMSAPIAREVSRRTVTQAAALGSALRRTMCESVECSIWPATTSPATPEEEYEEGGLEDEEVLRERERQTSAAVLSGERETGGEYADTDMSASLIPPKDKGLDRKLDSIATYQSGSGLGPLSMVQPSPSVSPVTSTTYATAPGDSALEYLTAASSDTSVRESEAPMEVSNLESDWVTSTAPVTPSVEGVERRRSRARRPLPSRLSISQIPGREVRDLGMQRVYMSEDSTTSEATETSSSGRSRRRRHGEKGPGVRETLAGGRQVHITVNCPACGAYVVAGVGCALAAVVALRQLVISYE</sequence>
<feature type="region of interest" description="Disordered" evidence="1">
    <location>
        <begin position="591"/>
        <end position="649"/>
    </location>
</feature>
<name>A0A9K3D3Y7_9EUKA</name>
<protein>
    <submittedName>
        <fullName evidence="2">Uncharacterized protein</fullName>
    </submittedName>
</protein>
<reference evidence="2 3" key="1">
    <citation type="journal article" date="2018" name="PLoS ONE">
        <title>The draft genome of Kipferlia bialata reveals reductive genome evolution in fornicate parasites.</title>
        <authorList>
            <person name="Tanifuji G."/>
            <person name="Takabayashi S."/>
            <person name="Kume K."/>
            <person name="Takagi M."/>
            <person name="Nakayama T."/>
            <person name="Kamikawa R."/>
            <person name="Inagaki Y."/>
            <person name="Hashimoto T."/>
        </authorList>
    </citation>
    <scope>NUCLEOTIDE SEQUENCE [LARGE SCALE GENOMIC DNA]</scope>
    <source>
        <strain evidence="2">NY0173</strain>
    </source>
</reference>
<feature type="compositionally biased region" description="Basic and acidic residues" evidence="1">
    <location>
        <begin position="22"/>
        <end position="46"/>
    </location>
</feature>
<feature type="compositionally biased region" description="Basic and acidic residues" evidence="1">
    <location>
        <begin position="186"/>
        <end position="204"/>
    </location>
</feature>
<feature type="compositionally biased region" description="Pro residues" evidence="1">
    <location>
        <begin position="139"/>
        <end position="153"/>
    </location>
</feature>
<dbReference type="AlphaFoldDB" id="A0A9K3D3Y7"/>
<feature type="region of interest" description="Disordered" evidence="1">
    <location>
        <begin position="774"/>
        <end position="806"/>
    </location>
</feature>
<dbReference type="EMBL" id="BDIP01002825">
    <property type="protein sequence ID" value="GIQ86884.1"/>
    <property type="molecule type" value="Genomic_DNA"/>
</dbReference>
<feature type="region of interest" description="Disordered" evidence="1">
    <location>
        <begin position="129"/>
        <end position="157"/>
    </location>
</feature>
<feature type="region of interest" description="Disordered" evidence="1">
    <location>
        <begin position="450"/>
        <end position="482"/>
    </location>
</feature>
<accession>A0A9K3D3Y7</accession>
<organism evidence="2 3">
    <name type="scientific">Kipferlia bialata</name>
    <dbReference type="NCBI Taxonomy" id="797122"/>
    <lineage>
        <taxon>Eukaryota</taxon>
        <taxon>Metamonada</taxon>
        <taxon>Carpediemonas-like organisms</taxon>
        <taxon>Kipferlia</taxon>
    </lineage>
</organism>
<evidence type="ECO:0000256" key="1">
    <source>
        <dbReference type="SAM" id="MobiDB-lite"/>
    </source>
</evidence>
<feature type="region of interest" description="Disordered" evidence="1">
    <location>
        <begin position="20"/>
        <end position="46"/>
    </location>
</feature>